<feature type="region of interest" description="Disordered" evidence="1">
    <location>
        <begin position="346"/>
        <end position="365"/>
    </location>
</feature>
<reference evidence="3" key="1">
    <citation type="submission" date="2020-01" db="EMBL/GenBank/DDBJ databases">
        <authorList>
            <person name="Mishra B."/>
        </authorList>
    </citation>
    <scope>NUCLEOTIDE SEQUENCE [LARGE SCALE GENOMIC DNA]</scope>
</reference>
<keyword evidence="4" id="KW-1185">Reference proteome</keyword>
<dbReference type="Proteomes" id="UP000467841">
    <property type="component" value="Unassembled WGS sequence"/>
</dbReference>
<comment type="caution">
    <text evidence="3">The sequence shown here is derived from an EMBL/GenBank/DDBJ whole genome shotgun (WGS) entry which is preliminary data.</text>
</comment>
<proteinExistence type="predicted"/>
<feature type="region of interest" description="Disordered" evidence="1">
    <location>
        <begin position="149"/>
        <end position="169"/>
    </location>
</feature>
<organism evidence="3 4">
    <name type="scientific">Microthlaspi erraticum</name>
    <dbReference type="NCBI Taxonomy" id="1685480"/>
    <lineage>
        <taxon>Eukaryota</taxon>
        <taxon>Viridiplantae</taxon>
        <taxon>Streptophyta</taxon>
        <taxon>Embryophyta</taxon>
        <taxon>Tracheophyta</taxon>
        <taxon>Spermatophyta</taxon>
        <taxon>Magnoliopsida</taxon>
        <taxon>eudicotyledons</taxon>
        <taxon>Gunneridae</taxon>
        <taxon>Pentapetalae</taxon>
        <taxon>rosids</taxon>
        <taxon>malvids</taxon>
        <taxon>Brassicales</taxon>
        <taxon>Brassicaceae</taxon>
        <taxon>Coluteocarpeae</taxon>
        <taxon>Microthlaspi</taxon>
    </lineage>
</organism>
<evidence type="ECO:0000256" key="1">
    <source>
        <dbReference type="SAM" id="MobiDB-lite"/>
    </source>
</evidence>
<feature type="region of interest" description="Disordered" evidence="1">
    <location>
        <begin position="373"/>
        <end position="403"/>
    </location>
</feature>
<dbReference type="InterPro" id="IPR004312">
    <property type="entry name" value="ATHILA_Orf1_C"/>
</dbReference>
<feature type="region of interest" description="Disordered" evidence="1">
    <location>
        <begin position="251"/>
        <end position="329"/>
    </location>
</feature>
<gene>
    <name evidence="3" type="ORF">MERR_LOCUS6034</name>
</gene>
<accession>A0A6D2HXU7</accession>
<feature type="domain" description="Arabidopsis retrotransposon Orf1 C-terminal" evidence="2">
    <location>
        <begin position="11"/>
        <end position="117"/>
    </location>
</feature>
<protein>
    <recommendedName>
        <fullName evidence="2">Arabidopsis retrotransposon Orf1 C-terminal domain-containing protein</fullName>
    </recommendedName>
</protein>
<dbReference type="Pfam" id="PF03078">
    <property type="entry name" value="ATHILA"/>
    <property type="match status" value="1"/>
</dbReference>
<evidence type="ECO:0000313" key="3">
    <source>
        <dbReference type="EMBL" id="CAA7018799.1"/>
    </source>
</evidence>
<dbReference type="OrthoDB" id="1750933at2759"/>
<feature type="compositionally biased region" description="Basic and acidic residues" evidence="1">
    <location>
        <begin position="298"/>
        <end position="312"/>
    </location>
</feature>
<name>A0A6D2HXU7_9BRAS</name>
<dbReference type="AlphaFoldDB" id="A0A6D2HXU7"/>
<dbReference type="EMBL" id="CACVBM020000421">
    <property type="protein sequence ID" value="CAA7018799.1"/>
    <property type="molecule type" value="Genomic_DNA"/>
</dbReference>
<evidence type="ECO:0000313" key="4">
    <source>
        <dbReference type="Proteomes" id="UP000467841"/>
    </source>
</evidence>
<evidence type="ECO:0000259" key="2">
    <source>
        <dbReference type="Pfam" id="PF03078"/>
    </source>
</evidence>
<sequence>MWSWSQEHALGQAFLLHMESYKELTCEFLASMRYHMYEEEDRADLDQGLGWITFLAKGEKRMVTFRQLGILFGFNYGEGTKWNFKEKELQRVWATIADGVYSSSRSKAAQIRSPVLEASTREGAKCWRAHHPILCAAGVNPTDREPLNQVGWTSTSPAQPRAHHSSRGENIDFRPPVYTLVGHEDDLREEEPDSIELSDRAEDRAELKLRIEEPGERIWRIGLLQKFNKWQGKAIEKMQKSMDKMVSKIKSLEKKVSGSSSKKKKSKAPTFLGVDHSSPLQGGSLPKSLTEPLLSSQGKEKTTRREGGRLPRPDAPARPPDSIESKQRKLNSIELTVELTWRSPCLRSGFEYDPTPTRTSPRDGPLQQLRASQLHQGQGATHFQDEEEEEEEPQARSSEPQEATQLHGVLLMAVSISRPRPSLPVLWGTLRLSLGVPTRARSSWV</sequence>